<gene>
    <name evidence="2" type="ORF">VBRA1451_LOCUS26965</name>
</gene>
<feature type="region of interest" description="Disordered" evidence="1">
    <location>
        <begin position="62"/>
        <end position="105"/>
    </location>
</feature>
<feature type="compositionally biased region" description="Polar residues" evidence="1">
    <location>
        <begin position="65"/>
        <end position="80"/>
    </location>
</feature>
<proteinExistence type="predicted"/>
<reference evidence="2" key="1">
    <citation type="submission" date="2021-01" db="EMBL/GenBank/DDBJ databases">
        <authorList>
            <person name="Corre E."/>
            <person name="Pelletier E."/>
            <person name="Niang G."/>
            <person name="Scheremetjew M."/>
            <person name="Finn R."/>
            <person name="Kale V."/>
            <person name="Holt S."/>
            <person name="Cochrane G."/>
            <person name="Meng A."/>
            <person name="Brown T."/>
            <person name="Cohen L."/>
        </authorList>
    </citation>
    <scope>NUCLEOTIDE SEQUENCE</scope>
    <source>
        <strain evidence="2">CCMP3346</strain>
    </source>
</reference>
<dbReference type="AlphaFoldDB" id="A0A7S1KEV5"/>
<accession>A0A7S1KEV5</accession>
<sequence length="105" mass="12119">MNSLQIQRHNAHTQSVRRVGGRKRPPLRSHVHHSMHSLLSAHRICVDNETEGYDAYRALTDSTRRGQNTQRALLSRTNKAGKTHTDAYHQRKRGKIRQGRSQCIE</sequence>
<feature type="compositionally biased region" description="Basic residues" evidence="1">
    <location>
        <begin position="19"/>
        <end position="35"/>
    </location>
</feature>
<organism evidence="2">
    <name type="scientific">Vitrella brassicaformis</name>
    <dbReference type="NCBI Taxonomy" id="1169539"/>
    <lineage>
        <taxon>Eukaryota</taxon>
        <taxon>Sar</taxon>
        <taxon>Alveolata</taxon>
        <taxon>Colpodellida</taxon>
        <taxon>Vitrellaceae</taxon>
        <taxon>Vitrella</taxon>
    </lineage>
</organism>
<dbReference type="EMBL" id="HBGB01045801">
    <property type="protein sequence ID" value="CAD9071882.1"/>
    <property type="molecule type" value="Transcribed_RNA"/>
</dbReference>
<evidence type="ECO:0000313" key="2">
    <source>
        <dbReference type="EMBL" id="CAD9071882.1"/>
    </source>
</evidence>
<feature type="region of interest" description="Disordered" evidence="1">
    <location>
        <begin position="1"/>
        <end position="36"/>
    </location>
</feature>
<feature type="compositionally biased region" description="Polar residues" evidence="1">
    <location>
        <begin position="1"/>
        <end position="16"/>
    </location>
</feature>
<protein>
    <submittedName>
        <fullName evidence="2">Uncharacterized protein</fullName>
    </submittedName>
</protein>
<evidence type="ECO:0000256" key="1">
    <source>
        <dbReference type="SAM" id="MobiDB-lite"/>
    </source>
</evidence>
<name>A0A7S1KEV5_9ALVE</name>